<evidence type="ECO:0000313" key="2">
    <source>
        <dbReference type="Proteomes" id="UP000565579"/>
    </source>
</evidence>
<proteinExistence type="predicted"/>
<protein>
    <submittedName>
        <fullName evidence="1">Uncharacterized protein</fullName>
    </submittedName>
</protein>
<accession>A0A7X0P6H5</accession>
<keyword evidence="2" id="KW-1185">Reference proteome</keyword>
<evidence type="ECO:0000313" key="1">
    <source>
        <dbReference type="EMBL" id="MBB6556175.1"/>
    </source>
</evidence>
<sequence length="79" mass="9039">MTADQSPAGYKVSAYRTEEDHRLDRPDYARTFVDEPGKSPAGERADAAFGEMLIRSTYKRFGWRVITRTPLTDREAIRS</sequence>
<reference evidence="1 2" key="1">
    <citation type="submission" date="2020-08" db="EMBL/GenBank/DDBJ databases">
        <title>Sequencing the genomes of 1000 actinobacteria strains.</title>
        <authorList>
            <person name="Klenk H.-P."/>
        </authorList>
    </citation>
    <scope>NUCLEOTIDE SEQUENCE [LARGE SCALE GENOMIC DNA]</scope>
    <source>
        <strain evidence="1 2">DSM 43768</strain>
    </source>
</reference>
<organism evidence="1 2">
    <name type="scientific">Nonomuraea rubra</name>
    <dbReference type="NCBI Taxonomy" id="46180"/>
    <lineage>
        <taxon>Bacteria</taxon>
        <taxon>Bacillati</taxon>
        <taxon>Actinomycetota</taxon>
        <taxon>Actinomycetes</taxon>
        <taxon>Streptosporangiales</taxon>
        <taxon>Streptosporangiaceae</taxon>
        <taxon>Nonomuraea</taxon>
    </lineage>
</organism>
<dbReference type="RefSeq" id="WP_185110655.1">
    <property type="nucleotide sequence ID" value="NZ_BAAAXY010000153.1"/>
</dbReference>
<gene>
    <name evidence="1" type="ORF">HD593_010970</name>
</gene>
<dbReference type="Proteomes" id="UP000565579">
    <property type="component" value="Unassembled WGS sequence"/>
</dbReference>
<comment type="caution">
    <text evidence="1">The sequence shown here is derived from an EMBL/GenBank/DDBJ whole genome shotgun (WGS) entry which is preliminary data.</text>
</comment>
<name>A0A7X0P6H5_9ACTN</name>
<dbReference type="AlphaFoldDB" id="A0A7X0P6H5"/>
<dbReference type="EMBL" id="JACHMI010000001">
    <property type="protein sequence ID" value="MBB6556175.1"/>
    <property type="molecule type" value="Genomic_DNA"/>
</dbReference>